<reference evidence="3 4" key="1">
    <citation type="submission" date="2023-11" db="EMBL/GenBank/DDBJ databases">
        <title>Dfirmibasis_genome.</title>
        <authorList>
            <person name="Edelbroek B."/>
            <person name="Kjellin J."/>
            <person name="Jerlstrom-Hultqvist J."/>
            <person name="Soderbom F."/>
        </authorList>
    </citation>
    <scope>NUCLEOTIDE SEQUENCE [LARGE SCALE GENOMIC DNA]</scope>
    <source>
        <strain evidence="3 4">TNS-C-14</strain>
    </source>
</reference>
<dbReference type="Proteomes" id="UP001344447">
    <property type="component" value="Unassembled WGS sequence"/>
</dbReference>
<keyword evidence="1" id="KW-0472">Membrane</keyword>
<keyword evidence="1" id="KW-0812">Transmembrane</keyword>
<dbReference type="AlphaFoldDB" id="A0AAN7U4N5"/>
<accession>A0AAN7U4N5</accession>
<organism evidence="3 4">
    <name type="scientific">Dictyostelium firmibasis</name>
    <dbReference type="NCBI Taxonomy" id="79012"/>
    <lineage>
        <taxon>Eukaryota</taxon>
        <taxon>Amoebozoa</taxon>
        <taxon>Evosea</taxon>
        <taxon>Eumycetozoa</taxon>
        <taxon>Dictyostelia</taxon>
        <taxon>Dictyosteliales</taxon>
        <taxon>Dictyosteliaceae</taxon>
        <taxon>Dictyostelium</taxon>
    </lineage>
</organism>
<keyword evidence="2" id="KW-0732">Signal</keyword>
<gene>
    <name evidence="3" type="ORF">RB653_001201</name>
</gene>
<feature type="chain" id="PRO_5042952560" description="Transmembrane protein" evidence="2">
    <location>
        <begin position="22"/>
        <end position="432"/>
    </location>
</feature>
<comment type="caution">
    <text evidence="3">The sequence shown here is derived from an EMBL/GenBank/DDBJ whole genome shotgun (WGS) entry which is preliminary data.</text>
</comment>
<name>A0AAN7U4N5_9MYCE</name>
<evidence type="ECO:0000256" key="2">
    <source>
        <dbReference type="SAM" id="SignalP"/>
    </source>
</evidence>
<feature type="transmembrane region" description="Helical" evidence="1">
    <location>
        <begin position="371"/>
        <end position="396"/>
    </location>
</feature>
<dbReference type="EMBL" id="JAVFKY010000002">
    <property type="protein sequence ID" value="KAK5581171.1"/>
    <property type="molecule type" value="Genomic_DNA"/>
</dbReference>
<evidence type="ECO:0000313" key="4">
    <source>
        <dbReference type="Proteomes" id="UP001344447"/>
    </source>
</evidence>
<proteinExistence type="predicted"/>
<keyword evidence="4" id="KW-1185">Reference proteome</keyword>
<protein>
    <recommendedName>
        <fullName evidence="5">Transmembrane protein</fullName>
    </recommendedName>
</protein>
<feature type="signal peptide" evidence="2">
    <location>
        <begin position="1"/>
        <end position="21"/>
    </location>
</feature>
<evidence type="ECO:0000313" key="3">
    <source>
        <dbReference type="EMBL" id="KAK5581171.1"/>
    </source>
</evidence>
<sequence length="432" mass="49304">MKQNLVIVLLILLFNFDLLICDETVSCNYMKEGLDLEPTTIYSILTESNTTNHIITRTDIKNNSTTIQLFNFTMINNENGFETLMTIINNHTILINTFNQSNLAKDISYISSKENELKNLNFSIEFQGKKIGAKDIYNPTLTLNTNNNNNNINNNIQCLENKTVDYSIIGLLEMNKIIITNSNGIIKTIELNKTFEFNDTLVYFDKSHLDYYMVSISTNKLFKINLNDSSDNILKSFNFTNNIIGVFNKTVFTSFFNKSSNLYSVYSNIINNESTLPSLLLFQLNYNISNIIPSENQNYILLYSSYSEKLIVYNIEKNSTVQIDKFIISLPNSKTSLFSIHSLISRGGTPIEPLIQTPEKTESPIKKEEKVVIPIVVIFICILLILGVSMTIKIVLKKRNEKKNFIKLNESGLLVDENNINLDFPINGDNQI</sequence>
<evidence type="ECO:0000256" key="1">
    <source>
        <dbReference type="SAM" id="Phobius"/>
    </source>
</evidence>
<evidence type="ECO:0008006" key="5">
    <source>
        <dbReference type="Google" id="ProtNLM"/>
    </source>
</evidence>
<keyword evidence="1" id="KW-1133">Transmembrane helix</keyword>